<feature type="transmembrane region" description="Helical" evidence="2">
    <location>
        <begin position="36"/>
        <end position="56"/>
    </location>
</feature>
<dbReference type="GeneID" id="98916287"/>
<sequence>MNTKQQGILFTVIATIIFGITPAVGKLTYSMGSNGIQLAFLRHLFVVPLFLFIVLYQGQSLKLTFQQIKDVLKVGLIGNTLTIVLLYSSYSYIDVGSATVLHFLYPLFVCIINFLFYKQALSKKQLLCLMLAIGGVFCFIERTSASMFGAFLAVASGIFFAYYMIGMDHSSIRYMSPYVFNFYLVMMNSVVIFLLGMITKSIVLMPLKGYFLSMIVAVLTSLIGVVLFQKGICCLGASLTAILSTLEPITSVFVGILFLGESLTGMKIIGCILVLLSTFILVKSQGETT</sequence>
<accession>A0A4R3YN78</accession>
<feature type="domain" description="EamA" evidence="3">
    <location>
        <begin position="147"/>
        <end position="282"/>
    </location>
</feature>
<evidence type="ECO:0000256" key="2">
    <source>
        <dbReference type="SAM" id="Phobius"/>
    </source>
</evidence>
<feature type="transmembrane region" description="Helical" evidence="2">
    <location>
        <begin position="210"/>
        <end position="228"/>
    </location>
</feature>
<feature type="domain" description="EamA" evidence="3">
    <location>
        <begin position="7"/>
        <end position="138"/>
    </location>
</feature>
<keyword evidence="5" id="KW-1185">Reference proteome</keyword>
<feature type="transmembrane region" description="Helical" evidence="2">
    <location>
        <begin position="148"/>
        <end position="166"/>
    </location>
</feature>
<proteinExistence type="inferred from homology"/>
<dbReference type="InterPro" id="IPR037185">
    <property type="entry name" value="EmrE-like"/>
</dbReference>
<dbReference type="PANTHER" id="PTHR22911:SF137">
    <property type="entry name" value="SOLUTE CARRIER FAMILY 35 MEMBER G2-RELATED"/>
    <property type="match status" value="1"/>
</dbReference>
<feature type="transmembrane region" description="Helical" evidence="2">
    <location>
        <begin position="76"/>
        <end position="93"/>
    </location>
</feature>
<feature type="transmembrane region" description="Helical" evidence="2">
    <location>
        <begin position="99"/>
        <end position="117"/>
    </location>
</feature>
<protein>
    <submittedName>
        <fullName evidence="4">Threonine/homoserine efflux transporter RhtA</fullName>
    </submittedName>
</protein>
<dbReference type="RefSeq" id="WP_066447944.1">
    <property type="nucleotide sequence ID" value="NZ_JANKBF010000009.1"/>
</dbReference>
<comment type="similarity">
    <text evidence="1">Belongs to the EamA transporter family.</text>
</comment>
<feature type="transmembrane region" description="Helical" evidence="2">
    <location>
        <begin position="7"/>
        <end position="24"/>
    </location>
</feature>
<keyword evidence="2" id="KW-1133">Transmembrane helix</keyword>
<gene>
    <name evidence="4" type="ORF">EDD60_12231</name>
</gene>
<dbReference type="Proteomes" id="UP000295515">
    <property type="component" value="Unassembled WGS sequence"/>
</dbReference>
<feature type="transmembrane region" description="Helical" evidence="2">
    <location>
        <begin position="265"/>
        <end position="282"/>
    </location>
</feature>
<dbReference type="EMBL" id="SMCQ01000022">
    <property type="protein sequence ID" value="TCV93790.1"/>
    <property type="molecule type" value="Genomic_DNA"/>
</dbReference>
<dbReference type="AlphaFoldDB" id="A0A4R3YN78"/>
<feature type="transmembrane region" description="Helical" evidence="2">
    <location>
        <begin position="178"/>
        <end position="198"/>
    </location>
</feature>
<comment type="caution">
    <text evidence="4">The sequence shown here is derived from an EMBL/GenBank/DDBJ whole genome shotgun (WGS) entry which is preliminary data.</text>
</comment>
<evidence type="ECO:0000313" key="4">
    <source>
        <dbReference type="EMBL" id="TCV93790.1"/>
    </source>
</evidence>
<dbReference type="PANTHER" id="PTHR22911">
    <property type="entry name" value="ACYL-MALONYL CONDENSING ENZYME-RELATED"/>
    <property type="match status" value="1"/>
</dbReference>
<keyword evidence="2" id="KW-0472">Membrane</keyword>
<dbReference type="Pfam" id="PF00892">
    <property type="entry name" value="EamA"/>
    <property type="match status" value="2"/>
</dbReference>
<name>A0A4R3YN78_9FIRM</name>
<evidence type="ECO:0000259" key="3">
    <source>
        <dbReference type="Pfam" id="PF00892"/>
    </source>
</evidence>
<evidence type="ECO:0000313" key="5">
    <source>
        <dbReference type="Proteomes" id="UP000295515"/>
    </source>
</evidence>
<evidence type="ECO:0000256" key="1">
    <source>
        <dbReference type="ARBA" id="ARBA00007362"/>
    </source>
</evidence>
<feature type="transmembrane region" description="Helical" evidence="2">
    <location>
        <begin position="126"/>
        <end position="142"/>
    </location>
</feature>
<dbReference type="GO" id="GO:0016020">
    <property type="term" value="C:membrane"/>
    <property type="evidence" value="ECO:0007669"/>
    <property type="project" value="InterPro"/>
</dbReference>
<keyword evidence="2" id="KW-0812">Transmembrane</keyword>
<feature type="transmembrane region" description="Helical" evidence="2">
    <location>
        <begin position="235"/>
        <end position="259"/>
    </location>
</feature>
<organism evidence="4 5">
    <name type="scientific">Longibaculum muris</name>
    <dbReference type="NCBI Taxonomy" id="1796628"/>
    <lineage>
        <taxon>Bacteria</taxon>
        <taxon>Bacillati</taxon>
        <taxon>Bacillota</taxon>
        <taxon>Erysipelotrichia</taxon>
        <taxon>Erysipelotrichales</taxon>
        <taxon>Coprobacillaceae</taxon>
        <taxon>Longibaculum</taxon>
    </lineage>
</organism>
<dbReference type="SUPFAM" id="SSF103481">
    <property type="entry name" value="Multidrug resistance efflux transporter EmrE"/>
    <property type="match status" value="2"/>
</dbReference>
<reference evidence="4 5" key="1">
    <citation type="submission" date="2019-03" db="EMBL/GenBank/DDBJ databases">
        <title>Genomic Encyclopedia of Type Strains, Phase IV (KMG-IV): sequencing the most valuable type-strain genomes for metagenomic binning, comparative biology and taxonomic classification.</title>
        <authorList>
            <person name="Goeker M."/>
        </authorList>
    </citation>
    <scope>NUCLEOTIDE SEQUENCE [LARGE SCALE GENOMIC DNA]</scope>
    <source>
        <strain evidence="4 5">DSM 29487</strain>
    </source>
</reference>
<dbReference type="InterPro" id="IPR000620">
    <property type="entry name" value="EamA_dom"/>
</dbReference>